<dbReference type="InterPro" id="IPR045864">
    <property type="entry name" value="aa-tRNA-synth_II/BPL/LPL"/>
</dbReference>
<dbReference type="GO" id="GO:0016757">
    <property type="term" value="F:glycosyltransferase activity"/>
    <property type="evidence" value="ECO:0007669"/>
    <property type="project" value="UniProtKB-KW"/>
</dbReference>
<keyword evidence="1" id="KW-0368">Histidine biosynthesis</keyword>
<dbReference type="Pfam" id="PF13393">
    <property type="entry name" value="tRNA-synt_His"/>
    <property type="match status" value="2"/>
</dbReference>
<organism evidence="4 5">
    <name type="scientific">Methylobrevis albus</name>
    <dbReference type="NCBI Taxonomy" id="2793297"/>
    <lineage>
        <taxon>Bacteria</taxon>
        <taxon>Pseudomonadati</taxon>
        <taxon>Pseudomonadota</taxon>
        <taxon>Alphaproteobacteria</taxon>
        <taxon>Hyphomicrobiales</taxon>
        <taxon>Pleomorphomonadaceae</taxon>
        <taxon>Methylobrevis</taxon>
    </lineage>
</organism>
<keyword evidence="1" id="KW-0028">Amino-acid biosynthesis</keyword>
<dbReference type="GO" id="GO:0000105">
    <property type="term" value="P:L-histidine biosynthetic process"/>
    <property type="evidence" value="ECO:0007669"/>
    <property type="project" value="UniProtKB-KW"/>
</dbReference>
<dbReference type="SUPFAM" id="SSF55681">
    <property type="entry name" value="Class II aaRS and biotin synthetases"/>
    <property type="match status" value="1"/>
</dbReference>
<protein>
    <submittedName>
        <fullName evidence="4">ATP phosphoribosyltransferase regulatory subunit</fullName>
    </submittedName>
</protein>
<evidence type="ECO:0000256" key="2">
    <source>
        <dbReference type="PIRSR" id="PIRSR001549-1"/>
    </source>
</evidence>
<keyword evidence="5" id="KW-1185">Reference proteome</keyword>
<dbReference type="Proteomes" id="UP000631694">
    <property type="component" value="Unassembled WGS sequence"/>
</dbReference>
<evidence type="ECO:0000256" key="1">
    <source>
        <dbReference type="ARBA" id="ARBA00023102"/>
    </source>
</evidence>
<dbReference type="AlphaFoldDB" id="A0A931I1R3"/>
<dbReference type="Gene3D" id="3.30.930.10">
    <property type="entry name" value="Bira Bifunctional Protein, Domain 2"/>
    <property type="match status" value="2"/>
</dbReference>
<reference evidence="4" key="1">
    <citation type="submission" date="2020-12" db="EMBL/GenBank/DDBJ databases">
        <title>Methylobrevis albus sp. nov., isolated from fresh water lack sediment.</title>
        <authorList>
            <person name="Zou Q."/>
        </authorList>
    </citation>
    <scope>NUCLEOTIDE SEQUENCE</scope>
    <source>
        <strain evidence="4">L22</strain>
    </source>
</reference>
<feature type="domain" description="Class II Histidinyl-tRNA synthetase (HisRS)-like catalytic core" evidence="3">
    <location>
        <begin position="11"/>
        <end position="170"/>
    </location>
</feature>
<feature type="binding site" evidence="2">
    <location>
        <position position="105"/>
    </location>
    <ligand>
        <name>L-histidine</name>
        <dbReference type="ChEBI" id="CHEBI:57595"/>
    </ligand>
</feature>
<feature type="binding site" evidence="2">
    <location>
        <position position="322"/>
    </location>
    <ligand>
        <name>L-histidine</name>
        <dbReference type="ChEBI" id="CHEBI:57595"/>
    </ligand>
</feature>
<feature type="binding site" evidence="2">
    <location>
        <begin position="64"/>
        <end position="66"/>
    </location>
    <ligand>
        <name>L-histidine</name>
        <dbReference type="ChEBI" id="CHEBI:57595"/>
    </ligand>
</feature>
<evidence type="ECO:0000313" key="4">
    <source>
        <dbReference type="EMBL" id="MBH0238212.1"/>
    </source>
</evidence>
<dbReference type="RefSeq" id="WP_197311299.1">
    <property type="nucleotide sequence ID" value="NZ_JADZLT010000050.1"/>
</dbReference>
<keyword evidence="4" id="KW-0328">Glycosyltransferase</keyword>
<proteinExistence type="predicted"/>
<evidence type="ECO:0000313" key="5">
    <source>
        <dbReference type="Proteomes" id="UP000631694"/>
    </source>
</evidence>
<evidence type="ECO:0000259" key="3">
    <source>
        <dbReference type="Pfam" id="PF13393"/>
    </source>
</evidence>
<accession>A0A931I1R3</accession>
<dbReference type="PANTHER" id="PTHR43707:SF1">
    <property type="entry name" value="HISTIDINE--TRNA LIGASE, MITOCHONDRIAL-RELATED"/>
    <property type="match status" value="1"/>
</dbReference>
<gene>
    <name evidence="4" type="ORF">I5731_10290</name>
</gene>
<feature type="binding site" evidence="2">
    <location>
        <position position="109"/>
    </location>
    <ligand>
        <name>L-histidine</name>
        <dbReference type="ChEBI" id="CHEBI:57595"/>
    </ligand>
</feature>
<feature type="binding site" evidence="2">
    <location>
        <position position="93"/>
    </location>
    <ligand>
        <name>L-histidine</name>
        <dbReference type="ChEBI" id="CHEBI:57595"/>
    </ligand>
</feature>
<dbReference type="PANTHER" id="PTHR43707">
    <property type="entry name" value="HISTIDYL-TRNA SYNTHETASE"/>
    <property type="match status" value="1"/>
</dbReference>
<sequence>MSREALDAAIARAGAAFAAAGFQPVEVPVLLPMEDFVRISGEEFRRRILVVVDGRGTERCLRPEFTIPVCRQVLGDAASRDGGRFSYSGKIFRNGRPGEGDEVWQMGGEVIGRHDIAATDAEVLGLALGIARGSGLAAPAILAGDVGLFARLLGALAVPPAWKRRLMTQFGDPAKVNETVARMTAPRASFAQFAPHAEVIGALAAFPPEKVGELFADILSIAGIQTVGGRSTSEIAERVLEQASLAAEDVMPAEHAALIADFLAIEAPLRRAEDRLAALLPRIPGGAGAFATALDLFSARTAALRDAGVAIDDVVFSARFGRRLGYYDGFVFDIADRRAPALGQVCGGGRYDGLMPSFGAAPGTRAVGFAVWTERLAALAGEATS</sequence>
<dbReference type="GO" id="GO:0006427">
    <property type="term" value="P:histidyl-tRNA aminoacylation"/>
    <property type="evidence" value="ECO:0007669"/>
    <property type="project" value="TreeGrafter"/>
</dbReference>
<dbReference type="EMBL" id="JADZLT010000050">
    <property type="protein sequence ID" value="MBH0238212.1"/>
    <property type="molecule type" value="Genomic_DNA"/>
</dbReference>
<name>A0A931I1R3_9HYPH</name>
<dbReference type="PIRSF" id="PIRSF001549">
    <property type="entry name" value="His-tRNA_synth"/>
    <property type="match status" value="1"/>
</dbReference>
<feature type="domain" description="Class II Histidinyl-tRNA synthetase (HisRS)-like catalytic core" evidence="3">
    <location>
        <begin position="243"/>
        <end position="376"/>
    </location>
</feature>
<dbReference type="InterPro" id="IPR004516">
    <property type="entry name" value="HisRS/HisZ"/>
</dbReference>
<dbReference type="GO" id="GO:0005737">
    <property type="term" value="C:cytoplasm"/>
    <property type="evidence" value="ECO:0007669"/>
    <property type="project" value="InterPro"/>
</dbReference>
<comment type="caution">
    <text evidence="4">The sequence shown here is derived from an EMBL/GenBank/DDBJ whole genome shotgun (WGS) entry which is preliminary data.</text>
</comment>
<keyword evidence="4" id="KW-0808">Transferase</keyword>
<dbReference type="GO" id="GO:0004821">
    <property type="term" value="F:histidine-tRNA ligase activity"/>
    <property type="evidence" value="ECO:0007669"/>
    <property type="project" value="TreeGrafter"/>
</dbReference>
<feature type="binding site" evidence="2">
    <location>
        <begin position="326"/>
        <end position="327"/>
    </location>
    <ligand>
        <name>L-histidine</name>
        <dbReference type="ChEBI" id="CHEBI:57595"/>
    </ligand>
</feature>
<dbReference type="InterPro" id="IPR041715">
    <property type="entry name" value="HisRS-like_core"/>
</dbReference>